<keyword evidence="4" id="KW-0028">Amino-acid biosynthesis</keyword>
<dbReference type="Gene3D" id="3.40.50.720">
    <property type="entry name" value="NAD(P)-binding Rossmann-like Domain"/>
    <property type="match status" value="1"/>
</dbReference>
<dbReference type="RefSeq" id="WP_264226699.1">
    <property type="nucleotide sequence ID" value="NZ_CP107716.1"/>
</dbReference>
<evidence type="ECO:0000256" key="3">
    <source>
        <dbReference type="ARBA" id="ARBA00023141"/>
    </source>
</evidence>
<feature type="binding site" evidence="4">
    <location>
        <position position="267"/>
    </location>
    <ligand>
        <name>shikimate</name>
        <dbReference type="ChEBI" id="CHEBI:36208"/>
    </ligand>
</feature>
<dbReference type="NCBIfam" id="NF001319">
    <property type="entry name" value="PRK00258.3-3"/>
    <property type="match status" value="1"/>
</dbReference>
<evidence type="ECO:0000259" key="5">
    <source>
        <dbReference type="Pfam" id="PF08501"/>
    </source>
</evidence>
<keyword evidence="2 4" id="KW-0560">Oxidoreductase</keyword>
<feature type="binding site" evidence="4">
    <location>
        <position position="124"/>
    </location>
    <ligand>
        <name>shikimate</name>
        <dbReference type="ChEBI" id="CHEBI:36208"/>
    </ligand>
</feature>
<dbReference type="Pfam" id="PF08501">
    <property type="entry name" value="Shikimate_dh_N"/>
    <property type="match status" value="1"/>
</dbReference>
<organism evidence="7 8">
    <name type="scientific">Pelagibacterium flavum</name>
    <dbReference type="NCBI Taxonomy" id="2984530"/>
    <lineage>
        <taxon>Bacteria</taxon>
        <taxon>Pseudomonadati</taxon>
        <taxon>Pseudomonadota</taxon>
        <taxon>Alphaproteobacteria</taxon>
        <taxon>Hyphomicrobiales</taxon>
        <taxon>Devosiaceae</taxon>
        <taxon>Pelagibacterium</taxon>
    </lineage>
</organism>
<dbReference type="Pfam" id="PF18317">
    <property type="entry name" value="SDH_C"/>
    <property type="match status" value="1"/>
</dbReference>
<feature type="binding site" evidence="4">
    <location>
        <begin position="148"/>
        <end position="152"/>
    </location>
    <ligand>
        <name>NADP(+)</name>
        <dbReference type="ChEBI" id="CHEBI:58349"/>
    </ligand>
</feature>
<dbReference type="CDD" id="cd01065">
    <property type="entry name" value="NAD_bind_Shikimate_DH"/>
    <property type="match status" value="1"/>
</dbReference>
<protein>
    <recommendedName>
        <fullName evidence="4">Shikimate dehydrogenase (NADP(+))</fullName>
        <shortName evidence="4">SDH</shortName>
        <ecNumber evidence="4">1.1.1.25</ecNumber>
    </recommendedName>
</protein>
<feature type="binding site" evidence="4">
    <location>
        <begin position="32"/>
        <end position="34"/>
    </location>
    <ligand>
        <name>shikimate</name>
        <dbReference type="ChEBI" id="CHEBI:36208"/>
    </ligand>
</feature>
<keyword evidence="4" id="KW-0521">NADP</keyword>
<dbReference type="InterPro" id="IPR041121">
    <property type="entry name" value="SDH_C"/>
</dbReference>
<comment type="function">
    <text evidence="4">Involved in the biosynthesis of the chorismate, which leads to the biosynthesis of aromatic amino acids. Catalyzes the reversible NADPH linked reduction of 3-dehydroshikimate (DHSA) to yield shikimate (SA).</text>
</comment>
<comment type="subunit">
    <text evidence="4">Homodimer.</text>
</comment>
<feature type="binding site" evidence="4">
    <location>
        <position position="84"/>
    </location>
    <ligand>
        <name>shikimate</name>
        <dbReference type="ChEBI" id="CHEBI:36208"/>
    </ligand>
</feature>
<dbReference type="SUPFAM" id="SSF51735">
    <property type="entry name" value="NAD(P)-binding Rossmann-fold domains"/>
    <property type="match status" value="1"/>
</dbReference>
<evidence type="ECO:0000259" key="6">
    <source>
        <dbReference type="Pfam" id="PF18317"/>
    </source>
</evidence>
<keyword evidence="8" id="KW-1185">Reference proteome</keyword>
<comment type="pathway">
    <text evidence="1 4">Metabolic intermediate biosynthesis; chorismate biosynthesis; chorismate from D-erythrose 4-phosphate and phosphoenolpyruvate: step 4/7.</text>
</comment>
<dbReference type="InterPro" id="IPR022893">
    <property type="entry name" value="Shikimate_DH_fam"/>
</dbReference>
<dbReference type="SUPFAM" id="SSF53223">
    <property type="entry name" value="Aminoacid dehydrogenase-like, N-terminal domain"/>
    <property type="match status" value="1"/>
</dbReference>
<feature type="binding site" evidence="4">
    <location>
        <position position="237"/>
    </location>
    <ligand>
        <name>NADP(+)</name>
        <dbReference type="ChEBI" id="CHEBI:58349"/>
    </ligand>
</feature>
<feature type="active site" description="Proton acceptor" evidence="4">
    <location>
        <position position="88"/>
    </location>
</feature>
<feature type="domain" description="SDH C-terminal" evidence="6">
    <location>
        <begin position="260"/>
        <end position="287"/>
    </location>
</feature>
<comment type="catalytic activity">
    <reaction evidence="4">
        <text>shikimate + NADP(+) = 3-dehydroshikimate + NADPH + H(+)</text>
        <dbReference type="Rhea" id="RHEA:17737"/>
        <dbReference type="ChEBI" id="CHEBI:15378"/>
        <dbReference type="ChEBI" id="CHEBI:16630"/>
        <dbReference type="ChEBI" id="CHEBI:36208"/>
        <dbReference type="ChEBI" id="CHEBI:57783"/>
        <dbReference type="ChEBI" id="CHEBI:58349"/>
        <dbReference type="EC" id="1.1.1.25"/>
    </reaction>
</comment>
<evidence type="ECO:0000256" key="1">
    <source>
        <dbReference type="ARBA" id="ARBA00004871"/>
    </source>
</evidence>
<dbReference type="EMBL" id="CP107716">
    <property type="protein sequence ID" value="UYQ73110.1"/>
    <property type="molecule type" value="Genomic_DNA"/>
</dbReference>
<accession>A0ABY6IV99</accession>
<dbReference type="NCBIfam" id="NF009201">
    <property type="entry name" value="PRK12549.1"/>
    <property type="match status" value="1"/>
</dbReference>
<dbReference type="HAMAP" id="MF_00222">
    <property type="entry name" value="Shikimate_DH_AroE"/>
    <property type="match status" value="1"/>
</dbReference>
<evidence type="ECO:0000256" key="4">
    <source>
        <dbReference type="HAMAP-Rule" id="MF_00222"/>
    </source>
</evidence>
<dbReference type="InterPro" id="IPR013708">
    <property type="entry name" value="Shikimate_DH-bd_N"/>
</dbReference>
<dbReference type="InterPro" id="IPR036291">
    <property type="entry name" value="NAD(P)-bd_dom_sf"/>
</dbReference>
<name>A0ABY6IV99_9HYPH</name>
<dbReference type="EC" id="1.1.1.25" evidence="4"/>
<feature type="binding site" evidence="4">
    <location>
        <position position="109"/>
    </location>
    <ligand>
        <name>shikimate</name>
        <dbReference type="ChEBI" id="CHEBI:36208"/>
    </ligand>
</feature>
<evidence type="ECO:0000313" key="8">
    <source>
        <dbReference type="Proteomes" id="UP001163882"/>
    </source>
</evidence>
<proteinExistence type="inferred from homology"/>
<dbReference type="PANTHER" id="PTHR21089">
    <property type="entry name" value="SHIKIMATE DEHYDROGENASE"/>
    <property type="match status" value="1"/>
</dbReference>
<evidence type="ECO:0000313" key="7">
    <source>
        <dbReference type="EMBL" id="UYQ73110.1"/>
    </source>
</evidence>
<feature type="binding site" evidence="4">
    <location>
        <position position="260"/>
    </location>
    <ligand>
        <name>NADP(+)</name>
        <dbReference type="ChEBI" id="CHEBI:58349"/>
    </ligand>
</feature>
<comment type="similarity">
    <text evidence="4">Belongs to the shikimate dehydrogenase family.</text>
</comment>
<dbReference type="PANTHER" id="PTHR21089:SF1">
    <property type="entry name" value="BIFUNCTIONAL 3-DEHYDROQUINATE DEHYDRATASE_SHIKIMATE DEHYDROGENASE, CHLOROPLASTIC"/>
    <property type="match status" value="1"/>
</dbReference>
<sequence>MAKLGSGLTELLNIGAKGAIHIGLLGRGIGASLSPIMHRQEGERQGLDYHYHLIDFDALDLGNEHLGDVIDLLEKVGFRGVNVTHPFKQAVLDHLNQLAPDAKEIGAVNTVLFDGGQRSGHNTDCWGFAESFRRGLPGAGRKRVLQIGAGGAGAAVARALVEVGVEQLLVFDTDATRSQGLATRMCEMGYGVAAVADVSSAASSDGIVNATPVGMDKYPGVPVDIELMHPGQWIADIIYFPRETVLIKRAAALGCATLPGAGMAIFQAVKAFELFTGRSPSAEEMTRTFQSAA</sequence>
<evidence type="ECO:0000256" key="2">
    <source>
        <dbReference type="ARBA" id="ARBA00023002"/>
    </source>
</evidence>
<feature type="domain" description="Shikimate dehydrogenase substrate binding N-terminal" evidence="5">
    <location>
        <begin position="24"/>
        <end position="111"/>
    </location>
</feature>
<reference evidence="7" key="1">
    <citation type="submission" date="2022-10" db="EMBL/GenBank/DDBJ databases">
        <title>YIM 151497 complete genome.</title>
        <authorList>
            <person name="Chen X."/>
        </authorList>
    </citation>
    <scope>NUCLEOTIDE SEQUENCE</scope>
    <source>
        <strain evidence="7">YIM 151497</strain>
    </source>
</reference>
<gene>
    <name evidence="4" type="primary">aroE</name>
    <name evidence="7" type="ORF">OF122_04930</name>
</gene>
<comment type="caution">
    <text evidence="4">Lacks conserved residue(s) required for the propagation of feature annotation.</text>
</comment>
<dbReference type="GO" id="GO:0004764">
    <property type="term" value="F:shikimate 3-dehydrogenase (NADP+) activity"/>
    <property type="evidence" value="ECO:0007669"/>
    <property type="project" value="UniProtKB-EC"/>
</dbReference>
<dbReference type="Proteomes" id="UP001163882">
    <property type="component" value="Chromosome"/>
</dbReference>
<dbReference type="Gene3D" id="3.40.50.10860">
    <property type="entry name" value="Leucine Dehydrogenase, chain A, domain 1"/>
    <property type="match status" value="1"/>
</dbReference>
<dbReference type="InterPro" id="IPR046346">
    <property type="entry name" value="Aminoacid_DH-like_N_sf"/>
</dbReference>
<feature type="binding site" evidence="4">
    <location>
        <position position="239"/>
    </location>
    <ligand>
        <name>shikimate</name>
        <dbReference type="ChEBI" id="CHEBI:36208"/>
    </ligand>
</feature>
<keyword evidence="3 4" id="KW-0057">Aromatic amino acid biosynthesis</keyword>